<dbReference type="EMBL" id="JACRSO010000004">
    <property type="protein sequence ID" value="MBC8529829.1"/>
    <property type="molecule type" value="Genomic_DNA"/>
</dbReference>
<gene>
    <name evidence="3" type="ORF">H8699_10360</name>
</gene>
<organism evidence="3 4">
    <name type="scientific">Luoshenia tenuis</name>
    <dbReference type="NCBI Taxonomy" id="2763654"/>
    <lineage>
        <taxon>Bacteria</taxon>
        <taxon>Bacillati</taxon>
        <taxon>Bacillota</taxon>
        <taxon>Clostridia</taxon>
        <taxon>Christensenellales</taxon>
        <taxon>Christensenellaceae</taxon>
        <taxon>Luoshenia</taxon>
    </lineage>
</organism>
<feature type="transmembrane region" description="Helical" evidence="1">
    <location>
        <begin position="41"/>
        <end position="65"/>
    </location>
</feature>
<sequence length="433" mass="48904">MKKSTRSFAALPMALVLLCPPVCIAQAQGTFAAPGPQPEQGLLLCALALGLAGLAAAIALLVLLLRRHRQRLEGNLTKPRRVLPICMAVFGVLSLAAGGIIAVNVLPRAQAYEGAINALAHRELDLCEQQLAQLPEDYADTPQMRSYVAALRLQQGEDFQQAATLFDSLGAYRDAKDQAIQCRVDRAWQLLNGEKFDEAKSVFIALQEEGAPGVEDCDKEADLRKAQSLQKAFKESGNVETGVQALELFKALKQAGYAPADNALYEFRDLAYYLGLDVLDGEYPKWDWEDAYAFFQLSDNLYDSHQYLHMLDLLADPNLTDREKCDILVSDYWSNHRMQELLFESDWFYYYLDGEWKNEDGAYFYFENLDGDDCILEQNIVDTQRFDELILTGYRCYGDKKLLFMVIRSMINPNEMTILDYTTGEQTTLTRQR</sequence>
<keyword evidence="2" id="KW-0732">Signal</keyword>
<comment type="caution">
    <text evidence="3">The sequence shown here is derived from an EMBL/GenBank/DDBJ whole genome shotgun (WGS) entry which is preliminary data.</text>
</comment>
<feature type="chain" id="PRO_5039326099" description="Tetratricopeptide repeat protein" evidence="2">
    <location>
        <begin position="26"/>
        <end position="433"/>
    </location>
</feature>
<evidence type="ECO:0000256" key="1">
    <source>
        <dbReference type="SAM" id="Phobius"/>
    </source>
</evidence>
<keyword evidence="1" id="KW-0472">Membrane</keyword>
<feature type="transmembrane region" description="Helical" evidence="1">
    <location>
        <begin position="85"/>
        <end position="106"/>
    </location>
</feature>
<evidence type="ECO:0000256" key="2">
    <source>
        <dbReference type="SAM" id="SignalP"/>
    </source>
</evidence>
<dbReference type="AlphaFoldDB" id="A0A926D2N7"/>
<dbReference type="Proteomes" id="UP000654279">
    <property type="component" value="Unassembled WGS sequence"/>
</dbReference>
<keyword evidence="1" id="KW-1133">Transmembrane helix</keyword>
<accession>A0A926D2N7</accession>
<protein>
    <recommendedName>
        <fullName evidence="5">Tetratricopeptide repeat protein</fullName>
    </recommendedName>
</protein>
<keyword evidence="1" id="KW-0812">Transmembrane</keyword>
<name>A0A926D2N7_9FIRM</name>
<feature type="signal peptide" evidence="2">
    <location>
        <begin position="1"/>
        <end position="25"/>
    </location>
</feature>
<keyword evidence="4" id="KW-1185">Reference proteome</keyword>
<evidence type="ECO:0008006" key="5">
    <source>
        <dbReference type="Google" id="ProtNLM"/>
    </source>
</evidence>
<dbReference type="RefSeq" id="WP_249285639.1">
    <property type="nucleotide sequence ID" value="NZ_JACRSO010000004.1"/>
</dbReference>
<evidence type="ECO:0000313" key="3">
    <source>
        <dbReference type="EMBL" id="MBC8529829.1"/>
    </source>
</evidence>
<reference evidence="3" key="1">
    <citation type="submission" date="2020-08" db="EMBL/GenBank/DDBJ databases">
        <title>Genome public.</title>
        <authorList>
            <person name="Liu C."/>
            <person name="Sun Q."/>
        </authorList>
    </citation>
    <scope>NUCLEOTIDE SEQUENCE</scope>
    <source>
        <strain evidence="3">NSJ-44</strain>
    </source>
</reference>
<proteinExistence type="predicted"/>
<evidence type="ECO:0000313" key="4">
    <source>
        <dbReference type="Proteomes" id="UP000654279"/>
    </source>
</evidence>